<dbReference type="EMBL" id="JBHSOG010000048">
    <property type="protein sequence ID" value="MFC5770126.1"/>
    <property type="molecule type" value="Genomic_DNA"/>
</dbReference>
<dbReference type="Gene3D" id="3.40.50.10140">
    <property type="entry name" value="Toll/interleukin-1 receptor homology (TIR) domain"/>
    <property type="match status" value="1"/>
</dbReference>
<comment type="caution">
    <text evidence="2">The sequence shown here is derived from an EMBL/GenBank/DDBJ whole genome shotgun (WGS) entry which is preliminary data.</text>
</comment>
<gene>
    <name evidence="2" type="ORF">ACFPTN_12160</name>
</gene>
<evidence type="ECO:0000313" key="3">
    <source>
        <dbReference type="Proteomes" id="UP001595974"/>
    </source>
</evidence>
<proteinExistence type="predicted"/>
<name>A0ABW1ASZ3_9RHOO</name>
<dbReference type="Pfam" id="PF13676">
    <property type="entry name" value="TIR_2"/>
    <property type="match status" value="1"/>
</dbReference>
<keyword evidence="2" id="KW-0675">Receptor</keyword>
<reference evidence="3" key="1">
    <citation type="journal article" date="2019" name="Int. J. Syst. Evol. Microbiol.">
        <title>The Global Catalogue of Microorganisms (GCM) 10K type strain sequencing project: providing services to taxonomists for standard genome sequencing and annotation.</title>
        <authorList>
            <consortium name="The Broad Institute Genomics Platform"/>
            <consortium name="The Broad Institute Genome Sequencing Center for Infectious Disease"/>
            <person name="Wu L."/>
            <person name="Ma J."/>
        </authorList>
    </citation>
    <scope>NUCLEOTIDE SEQUENCE [LARGE SCALE GENOMIC DNA]</scope>
    <source>
        <strain evidence="3">SHR3</strain>
    </source>
</reference>
<evidence type="ECO:0000313" key="2">
    <source>
        <dbReference type="EMBL" id="MFC5770126.1"/>
    </source>
</evidence>
<dbReference type="InterPro" id="IPR000157">
    <property type="entry name" value="TIR_dom"/>
</dbReference>
<organism evidence="2 3">
    <name type="scientific">Thauera sinica</name>
    <dbReference type="NCBI Taxonomy" id="2665146"/>
    <lineage>
        <taxon>Bacteria</taxon>
        <taxon>Pseudomonadati</taxon>
        <taxon>Pseudomonadota</taxon>
        <taxon>Betaproteobacteria</taxon>
        <taxon>Rhodocyclales</taxon>
        <taxon>Zoogloeaceae</taxon>
        <taxon>Thauera</taxon>
    </lineage>
</organism>
<dbReference type="SUPFAM" id="SSF52200">
    <property type="entry name" value="Toll/Interleukin receptor TIR domain"/>
    <property type="match status" value="1"/>
</dbReference>
<dbReference type="InterPro" id="IPR035897">
    <property type="entry name" value="Toll_tir_struct_dom_sf"/>
</dbReference>
<protein>
    <submittedName>
        <fullName evidence="2">Toll/interleukin-1 receptor domain-containing protein</fullName>
    </submittedName>
</protein>
<accession>A0ABW1ASZ3</accession>
<dbReference type="Proteomes" id="UP001595974">
    <property type="component" value="Unassembled WGS sequence"/>
</dbReference>
<dbReference type="PROSITE" id="PS50104">
    <property type="entry name" value="TIR"/>
    <property type="match status" value="1"/>
</dbReference>
<sequence length="329" mass="35052">MSGRGPGADGLSAEGGKRMARLFVSYRREDSAGFAGRLTDALERTYGEGSVFRDVDDIRPGEDFAQIIQRGLDEVAAVLVVIGPGWLDAGDAGGRRLERADDFVRREIEGALAVGKPLLPILVGGARMPAAEHLPPSIRPLAARQALVLGDASWKSDLAALEAALQPVLAGGGDEAASTSVPPRGRPPARRAWLLAALGVVLAASLAALVPGWRAEPAMADDIAGTWGGSVEYPWGARHDERFELAVRDGAIVGSASFLGLPRTIESGELRGGRLHFTTRSNEVLGDSPPREVLHRYVGEPGRDEIRFVLESRNGYSANPPTHFVLHRR</sequence>
<evidence type="ECO:0000259" key="1">
    <source>
        <dbReference type="PROSITE" id="PS50104"/>
    </source>
</evidence>
<keyword evidence="3" id="KW-1185">Reference proteome</keyword>
<feature type="domain" description="TIR" evidence="1">
    <location>
        <begin position="18"/>
        <end position="161"/>
    </location>
</feature>
<dbReference type="RefSeq" id="WP_232516436.1">
    <property type="nucleotide sequence ID" value="NZ_JBHSOG010000048.1"/>
</dbReference>